<keyword evidence="2" id="KW-0645">Protease</keyword>
<dbReference type="RefSeq" id="WP_200980845.1">
    <property type="nucleotide sequence ID" value="NZ_CP064654.1"/>
</dbReference>
<dbReference type="PANTHER" id="PTHR42776:SF27">
    <property type="entry name" value="DIPEPTIDYL PEPTIDASE FAMILY MEMBER 6"/>
    <property type="match status" value="1"/>
</dbReference>
<evidence type="ECO:0000259" key="5">
    <source>
        <dbReference type="Pfam" id="PF00930"/>
    </source>
</evidence>
<name>A0A7S8F1C4_9SPHN</name>
<accession>A0A7S8F1C4</accession>
<dbReference type="GO" id="GO:0004252">
    <property type="term" value="F:serine-type endopeptidase activity"/>
    <property type="evidence" value="ECO:0007669"/>
    <property type="project" value="TreeGrafter"/>
</dbReference>
<evidence type="ECO:0000313" key="6">
    <source>
        <dbReference type="EMBL" id="QPC97835.1"/>
    </source>
</evidence>
<feature type="signal peptide" evidence="3">
    <location>
        <begin position="1"/>
        <end position="25"/>
    </location>
</feature>
<feature type="domain" description="Dipeptidylpeptidase IV N-terminal" evidence="5">
    <location>
        <begin position="195"/>
        <end position="285"/>
    </location>
</feature>
<proteinExistence type="predicted"/>
<dbReference type="SUPFAM" id="SSF82171">
    <property type="entry name" value="DPP6 N-terminal domain-like"/>
    <property type="match status" value="1"/>
</dbReference>
<keyword evidence="1" id="KW-0378">Hydrolase</keyword>
<gene>
    <name evidence="6" type="ORF">IRL76_07945</name>
</gene>
<dbReference type="InterPro" id="IPR029058">
    <property type="entry name" value="AB_hydrolase_fold"/>
</dbReference>
<dbReference type="InterPro" id="IPR011042">
    <property type="entry name" value="6-blade_b-propeller_TolB-like"/>
</dbReference>
<dbReference type="Pfam" id="PF00326">
    <property type="entry name" value="Peptidase_S9"/>
    <property type="match status" value="1"/>
</dbReference>
<protein>
    <submittedName>
        <fullName evidence="6">S9 family peptidase</fullName>
    </submittedName>
</protein>
<dbReference type="Proteomes" id="UP000594459">
    <property type="component" value="Chromosome"/>
</dbReference>
<dbReference type="InterPro" id="IPR011659">
    <property type="entry name" value="WD40"/>
</dbReference>
<sequence length="688" mass="73640">MHRIAKSAVSAIVMMFAATGASLQAQDLPTRAFTGNDLFKLEGAADPQISPDGSQIVYVRMTGDVMKDTYRPSLWLVDVKSGAQRPLAADGGANFSPRWSPDGKRIAYVSAGSDGAQIHVMWLDSGTSARVTGLPDGPGSIAWSPDGRQIAYSMRVPGEGATLGKAPDKPEGAEWAKPLTIIDKVTYRFDDAGYAKPGFDQVFVVSADGGASRRVTSGKWDAGGPLSWSPDSRAILFTGNRVEDWERAGRESEIYRVDLASGGITAVTHRVGPDFAPRLSPDGRKIAYLGFDDSAKAYEDTQLYVMDADGSNPRSLTASLNRSINDFAWSDSGTIYAVYADEGVTKVARIGLDGKRSVVAEGLQPGAISDRPYAAGEFSVSRNGTLAYTGTAIDRPGDLIVQAAGDKARQLTRLNATWLQGKDIAPMRKLAVKAPDGLAIDAWLIEPPHLRPGERVPMILEIHGGPNAEYGPGFSTDYQLYAAAGYAVLYTNPRGSTSYGADFANLIDKNYPGPDYDDLMAAVDAAIADGVADPDNLFVTGGSGGGVLTSWIVGKTDRFAAAATQKPVINWTSESLTADLATFAPRYWFGAMPWEQPMEYWRRSPLSLVGNVKTPTMVVVGEDDYRTPASESEQYYAALQLRGVPTTLVIVPEASHHGIAGRPSQSAAKASAIIAWFDRYRKGKTPAN</sequence>
<keyword evidence="3" id="KW-0732">Signal</keyword>
<dbReference type="Pfam" id="PF07676">
    <property type="entry name" value="PD40"/>
    <property type="match status" value="2"/>
</dbReference>
<evidence type="ECO:0000256" key="3">
    <source>
        <dbReference type="SAM" id="SignalP"/>
    </source>
</evidence>
<evidence type="ECO:0000256" key="1">
    <source>
        <dbReference type="ARBA" id="ARBA00022801"/>
    </source>
</evidence>
<feature type="chain" id="PRO_5032857484" evidence="3">
    <location>
        <begin position="26"/>
        <end position="688"/>
    </location>
</feature>
<dbReference type="InterPro" id="IPR001375">
    <property type="entry name" value="Peptidase_S9_cat"/>
</dbReference>
<keyword evidence="7" id="KW-1185">Reference proteome</keyword>
<dbReference type="Gene3D" id="3.40.50.1820">
    <property type="entry name" value="alpha/beta hydrolase"/>
    <property type="match status" value="1"/>
</dbReference>
<dbReference type="KEGG" id="qso:IRL76_07945"/>
<dbReference type="InterPro" id="IPR002469">
    <property type="entry name" value="Peptidase_S9B_N"/>
</dbReference>
<dbReference type="EMBL" id="CP064654">
    <property type="protein sequence ID" value="QPC97835.1"/>
    <property type="molecule type" value="Genomic_DNA"/>
</dbReference>
<dbReference type="AlphaFoldDB" id="A0A7S8F1C4"/>
<dbReference type="Gene3D" id="2.120.10.30">
    <property type="entry name" value="TolB, C-terminal domain"/>
    <property type="match status" value="2"/>
</dbReference>
<evidence type="ECO:0000259" key="4">
    <source>
        <dbReference type="Pfam" id="PF00326"/>
    </source>
</evidence>
<evidence type="ECO:0000313" key="7">
    <source>
        <dbReference type="Proteomes" id="UP000594459"/>
    </source>
</evidence>
<dbReference type="SUPFAM" id="SSF53474">
    <property type="entry name" value="alpha/beta-Hydrolases"/>
    <property type="match status" value="1"/>
</dbReference>
<keyword evidence="2" id="KW-0720">Serine protease</keyword>
<dbReference type="PANTHER" id="PTHR42776">
    <property type="entry name" value="SERINE PEPTIDASE S9 FAMILY MEMBER"/>
    <property type="match status" value="1"/>
</dbReference>
<organism evidence="6 7">
    <name type="scientific">Qipengyuania soli</name>
    <dbReference type="NCBI Taxonomy" id="2782568"/>
    <lineage>
        <taxon>Bacteria</taxon>
        <taxon>Pseudomonadati</taxon>
        <taxon>Pseudomonadota</taxon>
        <taxon>Alphaproteobacteria</taxon>
        <taxon>Sphingomonadales</taxon>
        <taxon>Erythrobacteraceae</taxon>
        <taxon>Qipengyuania</taxon>
    </lineage>
</organism>
<dbReference type="GO" id="GO:0006508">
    <property type="term" value="P:proteolysis"/>
    <property type="evidence" value="ECO:0007669"/>
    <property type="project" value="InterPro"/>
</dbReference>
<evidence type="ECO:0000256" key="2">
    <source>
        <dbReference type="ARBA" id="ARBA00022825"/>
    </source>
</evidence>
<reference evidence="6 7" key="1">
    <citation type="submission" date="2020-11" db="EMBL/GenBank/DDBJ databases">
        <title>The genome sequence of Erythrobacter sp. 6D36.</title>
        <authorList>
            <person name="Liu Y."/>
        </authorList>
    </citation>
    <scope>NUCLEOTIDE SEQUENCE [LARGE SCALE GENOMIC DNA]</scope>
    <source>
        <strain evidence="6 7">6D36</strain>
    </source>
</reference>
<feature type="domain" description="Peptidase S9 prolyl oligopeptidase catalytic" evidence="4">
    <location>
        <begin position="473"/>
        <end position="682"/>
    </location>
</feature>
<dbReference type="Pfam" id="PF00930">
    <property type="entry name" value="DPPIV_N"/>
    <property type="match status" value="1"/>
</dbReference>